<accession>A0AAV4N3Q3</accession>
<feature type="region of interest" description="Disordered" evidence="1">
    <location>
        <begin position="110"/>
        <end position="161"/>
    </location>
</feature>
<evidence type="ECO:0000256" key="1">
    <source>
        <dbReference type="SAM" id="MobiDB-lite"/>
    </source>
</evidence>
<name>A0AAV4N3Q3_CAEEX</name>
<proteinExistence type="predicted"/>
<sequence>MLTTPEIKGDNDWKTKQSLSILENRIDFGERFGNGKLRLDVENNIKERRQCPKYYEFANEEKVDRQATETASKLEESLRLHQDEQLRMKLDMLDRELELEAETKKIQIARKAATESNNKTARHGQSREESFGKLYRSLRGLVGKRKSNKSAGHEKPSKVKL</sequence>
<dbReference type="Proteomes" id="UP001054945">
    <property type="component" value="Unassembled WGS sequence"/>
</dbReference>
<keyword evidence="3" id="KW-1185">Reference proteome</keyword>
<feature type="compositionally biased region" description="Basic and acidic residues" evidence="1">
    <location>
        <begin position="151"/>
        <end position="161"/>
    </location>
</feature>
<comment type="caution">
    <text evidence="2">The sequence shown here is derived from an EMBL/GenBank/DDBJ whole genome shotgun (WGS) entry which is preliminary data.</text>
</comment>
<reference evidence="2 3" key="1">
    <citation type="submission" date="2021-06" db="EMBL/GenBank/DDBJ databases">
        <title>Caerostris extrusa draft genome.</title>
        <authorList>
            <person name="Kono N."/>
            <person name="Arakawa K."/>
        </authorList>
    </citation>
    <scope>NUCLEOTIDE SEQUENCE [LARGE SCALE GENOMIC DNA]</scope>
</reference>
<evidence type="ECO:0000313" key="2">
    <source>
        <dbReference type="EMBL" id="GIX78455.1"/>
    </source>
</evidence>
<evidence type="ECO:0000313" key="3">
    <source>
        <dbReference type="Proteomes" id="UP001054945"/>
    </source>
</evidence>
<dbReference type="AlphaFoldDB" id="A0AAV4N3Q3"/>
<protein>
    <submittedName>
        <fullName evidence="2">Uncharacterized protein</fullName>
    </submittedName>
</protein>
<dbReference type="EMBL" id="BPLR01002836">
    <property type="protein sequence ID" value="GIX78455.1"/>
    <property type="molecule type" value="Genomic_DNA"/>
</dbReference>
<gene>
    <name evidence="2" type="ORF">CEXT_773541</name>
</gene>
<organism evidence="2 3">
    <name type="scientific">Caerostris extrusa</name>
    <name type="common">Bark spider</name>
    <name type="synonym">Caerostris bankana</name>
    <dbReference type="NCBI Taxonomy" id="172846"/>
    <lineage>
        <taxon>Eukaryota</taxon>
        <taxon>Metazoa</taxon>
        <taxon>Ecdysozoa</taxon>
        <taxon>Arthropoda</taxon>
        <taxon>Chelicerata</taxon>
        <taxon>Arachnida</taxon>
        <taxon>Araneae</taxon>
        <taxon>Araneomorphae</taxon>
        <taxon>Entelegynae</taxon>
        <taxon>Araneoidea</taxon>
        <taxon>Araneidae</taxon>
        <taxon>Caerostris</taxon>
    </lineage>
</organism>